<dbReference type="EMBL" id="UGMX01000002">
    <property type="protein sequence ID" value="STW06163.1"/>
    <property type="molecule type" value="Genomic_DNA"/>
</dbReference>
<dbReference type="Proteomes" id="UP000254571">
    <property type="component" value="Unassembled WGS sequence"/>
</dbReference>
<evidence type="ECO:0000313" key="2">
    <source>
        <dbReference type="Proteomes" id="UP000254571"/>
    </source>
</evidence>
<keyword evidence="1" id="KW-0378">Hydrolase</keyword>
<proteinExistence type="predicted"/>
<sequence length="79" mass="8954">MPAIPLPTGGNWNDKTYALDHFQCKLLRLPQTMQTEKGRAMAIHNARFLVQFMAKLSAELRGDPMAIDDEVLQRFNPLA</sequence>
<evidence type="ECO:0000313" key="1">
    <source>
        <dbReference type="EMBL" id="STW06163.1"/>
    </source>
</evidence>
<dbReference type="Gene3D" id="1.10.3210.50">
    <property type="match status" value="1"/>
</dbReference>
<organism evidence="1 2">
    <name type="scientific">Klebsiella grimontii</name>
    <dbReference type="NCBI Taxonomy" id="2058152"/>
    <lineage>
        <taxon>Bacteria</taxon>
        <taxon>Pseudomonadati</taxon>
        <taxon>Pseudomonadota</taxon>
        <taxon>Gammaproteobacteria</taxon>
        <taxon>Enterobacterales</taxon>
        <taxon>Enterobacteriaceae</taxon>
        <taxon>Klebsiella/Raoultella group</taxon>
        <taxon>Klebsiella</taxon>
    </lineage>
</organism>
<dbReference type="AlphaFoldDB" id="A0A7H4P148"/>
<name>A0A7H4P148_9ENTR</name>
<dbReference type="SUPFAM" id="SSF109604">
    <property type="entry name" value="HD-domain/PDEase-like"/>
    <property type="match status" value="1"/>
</dbReference>
<accession>A0A7H4P148</accession>
<dbReference type="GO" id="GO:0016787">
    <property type="term" value="F:hydrolase activity"/>
    <property type="evidence" value="ECO:0007669"/>
    <property type="project" value="UniProtKB-KW"/>
</dbReference>
<gene>
    <name evidence="1" type="primary">yedJ</name>
    <name evidence="1" type="ORF">NCTC9149_02569</name>
</gene>
<protein>
    <submittedName>
        <fullName evidence="1">Metal-dependent phosphohydrolase</fullName>
    </submittedName>
</protein>
<comment type="caution">
    <text evidence="1">The sequence shown here is derived from an EMBL/GenBank/DDBJ whole genome shotgun (WGS) entry which is preliminary data.</text>
</comment>
<reference evidence="1 2" key="1">
    <citation type="submission" date="2018-06" db="EMBL/GenBank/DDBJ databases">
        <authorList>
            <consortium name="Pathogen Informatics"/>
            <person name="Doyle S."/>
        </authorList>
    </citation>
    <scope>NUCLEOTIDE SEQUENCE [LARGE SCALE GENOMIC DNA]</scope>
    <source>
        <strain evidence="1 2">NCTC9149</strain>
    </source>
</reference>